<feature type="transmembrane region" description="Helical" evidence="6">
    <location>
        <begin position="376"/>
        <end position="399"/>
    </location>
</feature>
<evidence type="ECO:0000256" key="1">
    <source>
        <dbReference type="ARBA" id="ARBA00004141"/>
    </source>
</evidence>
<feature type="transmembrane region" description="Helical" evidence="6">
    <location>
        <begin position="266"/>
        <end position="287"/>
    </location>
</feature>
<evidence type="ECO:0000256" key="2">
    <source>
        <dbReference type="ARBA" id="ARBA00008335"/>
    </source>
</evidence>
<dbReference type="PANTHER" id="PTHR23502:SF38">
    <property type="entry name" value="POLYAMINE TRANSPORTER 4"/>
    <property type="match status" value="1"/>
</dbReference>
<feature type="transmembrane region" description="Helical" evidence="6">
    <location>
        <begin position="350"/>
        <end position="370"/>
    </location>
</feature>
<dbReference type="Gene3D" id="1.20.1250.20">
    <property type="entry name" value="MFS general substrate transporter like domains"/>
    <property type="match status" value="1"/>
</dbReference>
<dbReference type="FunFam" id="1.20.1250.20:FF:000082">
    <property type="entry name" value="MFS multidrug transporter, putative"/>
    <property type="match status" value="1"/>
</dbReference>
<evidence type="ECO:0000256" key="5">
    <source>
        <dbReference type="ARBA" id="ARBA00023136"/>
    </source>
</evidence>
<keyword evidence="9" id="KW-1185">Reference proteome</keyword>
<evidence type="ECO:0000313" key="9">
    <source>
        <dbReference type="Proteomes" id="UP000799324"/>
    </source>
</evidence>
<comment type="similarity">
    <text evidence="2">Belongs to the major facilitator superfamily.</text>
</comment>
<dbReference type="InterPro" id="IPR036259">
    <property type="entry name" value="MFS_trans_sf"/>
</dbReference>
<feature type="transmembrane region" description="Helical" evidence="6">
    <location>
        <begin position="40"/>
        <end position="61"/>
    </location>
</feature>
<evidence type="ECO:0000256" key="6">
    <source>
        <dbReference type="SAM" id="Phobius"/>
    </source>
</evidence>
<protein>
    <submittedName>
        <fullName evidence="8">MFS general substrate transporter</fullName>
    </submittedName>
</protein>
<feature type="transmembrane region" description="Helical" evidence="6">
    <location>
        <begin position="107"/>
        <end position="125"/>
    </location>
</feature>
<feature type="transmembrane region" description="Helical" evidence="6">
    <location>
        <begin position="444"/>
        <end position="465"/>
    </location>
</feature>
<dbReference type="GO" id="GO:0005886">
    <property type="term" value="C:plasma membrane"/>
    <property type="evidence" value="ECO:0007669"/>
    <property type="project" value="TreeGrafter"/>
</dbReference>
<feature type="transmembrane region" description="Helical" evidence="6">
    <location>
        <begin position="420"/>
        <end position="438"/>
    </location>
</feature>
<feature type="transmembrane region" description="Helical" evidence="6">
    <location>
        <begin position="137"/>
        <end position="155"/>
    </location>
</feature>
<reference evidence="8" key="1">
    <citation type="journal article" date="2020" name="Stud. Mycol.">
        <title>101 Dothideomycetes genomes: a test case for predicting lifestyles and emergence of pathogens.</title>
        <authorList>
            <person name="Haridas S."/>
            <person name="Albert R."/>
            <person name="Binder M."/>
            <person name="Bloem J."/>
            <person name="Labutti K."/>
            <person name="Salamov A."/>
            <person name="Andreopoulos B."/>
            <person name="Baker S."/>
            <person name="Barry K."/>
            <person name="Bills G."/>
            <person name="Bluhm B."/>
            <person name="Cannon C."/>
            <person name="Castanera R."/>
            <person name="Culley D."/>
            <person name="Daum C."/>
            <person name="Ezra D."/>
            <person name="Gonzalez J."/>
            <person name="Henrissat B."/>
            <person name="Kuo A."/>
            <person name="Liang C."/>
            <person name="Lipzen A."/>
            <person name="Lutzoni F."/>
            <person name="Magnuson J."/>
            <person name="Mondo S."/>
            <person name="Nolan M."/>
            <person name="Ohm R."/>
            <person name="Pangilinan J."/>
            <person name="Park H.-J."/>
            <person name="Ramirez L."/>
            <person name="Alfaro M."/>
            <person name="Sun H."/>
            <person name="Tritt A."/>
            <person name="Yoshinaga Y."/>
            <person name="Zwiers L.-H."/>
            <person name="Turgeon B."/>
            <person name="Goodwin S."/>
            <person name="Spatafora J."/>
            <person name="Crous P."/>
            <person name="Grigoriev I."/>
        </authorList>
    </citation>
    <scope>NUCLEOTIDE SEQUENCE</scope>
    <source>
        <strain evidence="8">CBS 122681</strain>
    </source>
</reference>
<gene>
    <name evidence="8" type="ORF">K491DRAFT_696344</name>
</gene>
<feature type="transmembrane region" description="Helical" evidence="6">
    <location>
        <begin position="73"/>
        <end position="95"/>
    </location>
</feature>
<dbReference type="GO" id="GO:0000297">
    <property type="term" value="F:spermine transmembrane transporter activity"/>
    <property type="evidence" value="ECO:0007669"/>
    <property type="project" value="TreeGrafter"/>
</dbReference>
<feature type="transmembrane region" description="Helical" evidence="6">
    <location>
        <begin position="196"/>
        <end position="215"/>
    </location>
</feature>
<feature type="transmembrane region" description="Helical" evidence="6">
    <location>
        <begin position="167"/>
        <end position="184"/>
    </location>
</feature>
<organism evidence="8 9">
    <name type="scientific">Lophiostoma macrostomum CBS 122681</name>
    <dbReference type="NCBI Taxonomy" id="1314788"/>
    <lineage>
        <taxon>Eukaryota</taxon>
        <taxon>Fungi</taxon>
        <taxon>Dikarya</taxon>
        <taxon>Ascomycota</taxon>
        <taxon>Pezizomycotina</taxon>
        <taxon>Dothideomycetes</taxon>
        <taxon>Pleosporomycetidae</taxon>
        <taxon>Pleosporales</taxon>
        <taxon>Lophiostomataceae</taxon>
        <taxon>Lophiostoma</taxon>
    </lineage>
</organism>
<proteinExistence type="inferred from homology"/>
<name>A0A6A6SV02_9PLEO</name>
<sequence length="481" mass="53404">MAPSATSVRDDPHPPEALTLGLDWANDSRNARNWSPWRKLYTTMIVASIGFVSTLGTSIYAPGDKDVSRDFGISHTLAMLPLSTYALGMALGPIIASPMSETFGRKIVYLVTTPLFAIFILGSGFCNSITSLCICRFFAGLFGAPGVSLASATIADTTPPEKRGVSLSTYYSLPFLGSLMGPLIGGFVAEAKGWRWTQWTTLFFAACIFPFLGFVHESYRKVIVKRIAAREGLELPEPQRDSSKIMQYFFTTTISRPVHMMFTEPIVGFVCLYCSFQFALLYTFVVGSPYVFEVTYGFTVQQQSLTFFGPILGVVSATLTLVFMDLYVYQSKFRQFCETTPNTEFPPEHRLHPSMLGSLILPTGLFLFAWTARPDIHWIVPIVAQGITMLGSILAYVGANMYMVDTYGPLYGASAAGANSLARYTLTAAFPLFILQMYKVLGTNWATSLLGFCTLAMAPIPWVFWRWGPRLRGRSRYEREM</sequence>
<evidence type="ECO:0000256" key="3">
    <source>
        <dbReference type="ARBA" id="ARBA00022692"/>
    </source>
</evidence>
<dbReference type="CDD" id="cd17323">
    <property type="entry name" value="MFS_Tpo1_MDR_like"/>
    <property type="match status" value="1"/>
</dbReference>
<dbReference type="Proteomes" id="UP000799324">
    <property type="component" value="Unassembled WGS sequence"/>
</dbReference>
<dbReference type="GO" id="GO:0015606">
    <property type="term" value="F:spermidine transmembrane transporter activity"/>
    <property type="evidence" value="ECO:0007669"/>
    <property type="project" value="TreeGrafter"/>
</dbReference>
<evidence type="ECO:0000256" key="4">
    <source>
        <dbReference type="ARBA" id="ARBA00022989"/>
    </source>
</evidence>
<feature type="transmembrane region" description="Helical" evidence="6">
    <location>
        <begin position="307"/>
        <end position="329"/>
    </location>
</feature>
<dbReference type="AlphaFoldDB" id="A0A6A6SV02"/>
<evidence type="ECO:0000259" key="7">
    <source>
        <dbReference type="PROSITE" id="PS50850"/>
    </source>
</evidence>
<keyword evidence="3 6" id="KW-0812">Transmembrane</keyword>
<dbReference type="InterPro" id="IPR011701">
    <property type="entry name" value="MFS"/>
</dbReference>
<dbReference type="EMBL" id="MU004422">
    <property type="protein sequence ID" value="KAF2651576.1"/>
    <property type="molecule type" value="Genomic_DNA"/>
</dbReference>
<dbReference type="PANTHER" id="PTHR23502">
    <property type="entry name" value="MAJOR FACILITATOR SUPERFAMILY"/>
    <property type="match status" value="1"/>
</dbReference>
<evidence type="ECO:0000313" key="8">
    <source>
        <dbReference type="EMBL" id="KAF2651576.1"/>
    </source>
</evidence>
<feature type="domain" description="Major facilitator superfamily (MFS) profile" evidence="7">
    <location>
        <begin position="42"/>
        <end position="481"/>
    </location>
</feature>
<dbReference type="InterPro" id="IPR020846">
    <property type="entry name" value="MFS_dom"/>
</dbReference>
<keyword evidence="5 6" id="KW-0472">Membrane</keyword>
<dbReference type="SUPFAM" id="SSF103473">
    <property type="entry name" value="MFS general substrate transporter"/>
    <property type="match status" value="1"/>
</dbReference>
<comment type="subcellular location">
    <subcellularLocation>
        <location evidence="1">Membrane</location>
        <topology evidence="1">Multi-pass membrane protein</topology>
    </subcellularLocation>
</comment>
<dbReference type="PROSITE" id="PS50850">
    <property type="entry name" value="MFS"/>
    <property type="match status" value="1"/>
</dbReference>
<dbReference type="Pfam" id="PF07690">
    <property type="entry name" value="MFS_1"/>
    <property type="match status" value="1"/>
</dbReference>
<dbReference type="OrthoDB" id="3936150at2759"/>
<accession>A0A6A6SV02</accession>
<keyword evidence="4 6" id="KW-1133">Transmembrane helix</keyword>